<dbReference type="RefSeq" id="WP_123592347.1">
    <property type="nucleotide sequence ID" value="NZ_AYKF01000126.1"/>
</dbReference>
<protein>
    <submittedName>
        <fullName evidence="4">NADPH:quinone reductase</fullName>
    </submittedName>
</protein>
<dbReference type="Gene3D" id="3.40.50.720">
    <property type="entry name" value="NAD(P)-binding Rossmann-like Domain"/>
    <property type="match status" value="1"/>
</dbReference>
<feature type="domain" description="Enoyl reductase (ER)" evidence="3">
    <location>
        <begin position="11"/>
        <end position="327"/>
    </location>
</feature>
<dbReference type="EMBL" id="AYKF01000126">
    <property type="protein sequence ID" value="ROO24592.1"/>
    <property type="molecule type" value="Genomic_DNA"/>
</dbReference>
<dbReference type="CDD" id="cd08268">
    <property type="entry name" value="MDR2"/>
    <property type="match status" value="1"/>
</dbReference>
<proteinExistence type="predicted"/>
<organism evidence="4 5">
    <name type="scientific">Salinisphaera orenii YIM 95161</name>
    <dbReference type="NCBI Taxonomy" id="1051139"/>
    <lineage>
        <taxon>Bacteria</taxon>
        <taxon>Pseudomonadati</taxon>
        <taxon>Pseudomonadota</taxon>
        <taxon>Gammaproteobacteria</taxon>
        <taxon>Salinisphaerales</taxon>
        <taxon>Salinisphaeraceae</taxon>
        <taxon>Salinisphaera</taxon>
    </lineage>
</organism>
<gene>
    <name evidence="4" type="ORF">SAHL_15680</name>
</gene>
<dbReference type="PANTHER" id="PTHR48106">
    <property type="entry name" value="QUINONE OXIDOREDUCTASE PIG3-RELATED"/>
    <property type="match status" value="1"/>
</dbReference>
<dbReference type="InterPro" id="IPR011032">
    <property type="entry name" value="GroES-like_sf"/>
</dbReference>
<dbReference type="InterPro" id="IPR013154">
    <property type="entry name" value="ADH-like_N"/>
</dbReference>
<dbReference type="Proteomes" id="UP000285123">
    <property type="component" value="Unassembled WGS sequence"/>
</dbReference>
<evidence type="ECO:0000259" key="3">
    <source>
        <dbReference type="SMART" id="SM00829"/>
    </source>
</evidence>
<dbReference type="SUPFAM" id="SSF51735">
    <property type="entry name" value="NAD(P)-binding Rossmann-fold domains"/>
    <property type="match status" value="1"/>
</dbReference>
<evidence type="ECO:0000256" key="1">
    <source>
        <dbReference type="ARBA" id="ARBA00022857"/>
    </source>
</evidence>
<evidence type="ECO:0000256" key="2">
    <source>
        <dbReference type="ARBA" id="ARBA00023002"/>
    </source>
</evidence>
<keyword evidence="2" id="KW-0560">Oxidoreductase</keyword>
<name>A0A423PG60_9GAMM</name>
<reference evidence="4 5" key="1">
    <citation type="submission" date="2013-10" db="EMBL/GenBank/DDBJ databases">
        <title>Salinisphaera halophila YIM 95161 Genome Sequencing.</title>
        <authorList>
            <person name="Lai Q."/>
            <person name="Li C."/>
            <person name="Shao Z."/>
        </authorList>
    </citation>
    <scope>NUCLEOTIDE SEQUENCE [LARGE SCALE GENOMIC DNA]</scope>
    <source>
        <strain evidence="4 5">YIM 95161</strain>
    </source>
</reference>
<dbReference type="InterPro" id="IPR036291">
    <property type="entry name" value="NAD(P)-bd_dom_sf"/>
</dbReference>
<evidence type="ECO:0000313" key="5">
    <source>
        <dbReference type="Proteomes" id="UP000285123"/>
    </source>
</evidence>
<dbReference type="InterPro" id="IPR013149">
    <property type="entry name" value="ADH-like_C"/>
</dbReference>
<dbReference type="OrthoDB" id="9787435at2"/>
<dbReference type="SUPFAM" id="SSF50129">
    <property type="entry name" value="GroES-like"/>
    <property type="match status" value="1"/>
</dbReference>
<dbReference type="Gene3D" id="3.90.180.10">
    <property type="entry name" value="Medium-chain alcohol dehydrogenases, catalytic domain"/>
    <property type="match status" value="1"/>
</dbReference>
<dbReference type="SMART" id="SM00829">
    <property type="entry name" value="PKS_ER"/>
    <property type="match status" value="1"/>
</dbReference>
<evidence type="ECO:0000313" key="4">
    <source>
        <dbReference type="EMBL" id="ROO24592.1"/>
    </source>
</evidence>
<accession>A0A423PG60</accession>
<dbReference type="GO" id="GO:0016651">
    <property type="term" value="F:oxidoreductase activity, acting on NAD(P)H"/>
    <property type="evidence" value="ECO:0007669"/>
    <property type="project" value="TreeGrafter"/>
</dbReference>
<comment type="caution">
    <text evidence="4">The sequence shown here is derived from an EMBL/GenBank/DDBJ whole genome shotgun (WGS) entry which is preliminary data.</text>
</comment>
<dbReference type="AlphaFoldDB" id="A0A423PG60"/>
<sequence>MTRAIRFHETGGPDVLQYEDIEIGAPGRGEVCINVEAIGLNRAEAMFRQGAYLEDPKLPAGVGYEGAGTVEAVGDGVEGLAEGDAVSVIPAFSMNDYSFYAEQAIVPAHAVTSRPKGLDAVQASAVWMPFLTAYGALIELGQLTKGDAVIIPAASSSVGLAAIQIANSVGAVSIAATRTSGKADDLKKAGAAHVVATEEQDIVAEVMRITGNKGARMVFDPVAGPQVETLVDAMGAGGIVFIYGALAGKPTPFPMIAGMNKALTMRGYTLFEVIGDAGRFERGKKFVTDGLEKGDFKATVSKTFDFEDMVEAHKYMESNQQFGKIVVTVGG</sequence>
<dbReference type="PANTHER" id="PTHR48106:SF5">
    <property type="entry name" value="ZINC-CONTAINING ALCOHOL DEHYDROGENASE"/>
    <property type="match status" value="1"/>
</dbReference>
<keyword evidence="1" id="KW-0521">NADP</keyword>
<dbReference type="Pfam" id="PF08240">
    <property type="entry name" value="ADH_N"/>
    <property type="match status" value="1"/>
</dbReference>
<dbReference type="Pfam" id="PF00107">
    <property type="entry name" value="ADH_zinc_N"/>
    <property type="match status" value="1"/>
</dbReference>
<dbReference type="GO" id="GO:0070402">
    <property type="term" value="F:NADPH binding"/>
    <property type="evidence" value="ECO:0007669"/>
    <property type="project" value="TreeGrafter"/>
</dbReference>
<dbReference type="InterPro" id="IPR020843">
    <property type="entry name" value="ER"/>
</dbReference>